<gene>
    <name evidence="2" type="ORF">NP439_10080</name>
</gene>
<feature type="domain" description="Bacterial bifunctional deaminase-reductase C-terminal" evidence="1">
    <location>
        <begin position="2"/>
        <end position="178"/>
    </location>
</feature>
<dbReference type="Pfam" id="PF01872">
    <property type="entry name" value="RibD_C"/>
    <property type="match status" value="1"/>
</dbReference>
<dbReference type="InterPro" id="IPR024072">
    <property type="entry name" value="DHFR-like_dom_sf"/>
</dbReference>
<name>A0ABY5JX35_9BACI</name>
<accession>A0ABY5JX35</accession>
<dbReference type="SUPFAM" id="SSF53597">
    <property type="entry name" value="Dihydrofolate reductase-like"/>
    <property type="match status" value="1"/>
</dbReference>
<dbReference type="Gene3D" id="3.40.430.10">
    <property type="entry name" value="Dihydrofolate Reductase, subunit A"/>
    <property type="match status" value="1"/>
</dbReference>
<dbReference type="PANTHER" id="PTHR38011:SF11">
    <property type="entry name" value="2,5-DIAMINO-6-RIBOSYLAMINO-4(3H)-PYRIMIDINONE 5'-PHOSPHATE REDUCTASE"/>
    <property type="match status" value="1"/>
</dbReference>
<dbReference type="EMBL" id="CP101914">
    <property type="protein sequence ID" value="UUI04953.1"/>
    <property type="molecule type" value="Genomic_DNA"/>
</dbReference>
<dbReference type="InterPro" id="IPR002734">
    <property type="entry name" value="RibDG_C"/>
</dbReference>
<evidence type="ECO:0000259" key="1">
    <source>
        <dbReference type="Pfam" id="PF01872"/>
    </source>
</evidence>
<keyword evidence="3" id="KW-1185">Reference proteome</keyword>
<sequence>MRKIVLSMVMSLDGFVAGEDGDSSWHVMDEEMHDFMDDSLDSVDTLLYGRVAYEMMLQHWPSAEFDKKSTEKNRSFARKMNKMKKVVFSRTLEKAEWNARLVKGDVAFEVEKLKNQPGKNIALLAGASIAQTFIQHDLIDEYRLILNPVLIGKGQLLFNDVNQKLELIESRTFQCGNVLLVYK</sequence>
<dbReference type="PANTHER" id="PTHR38011">
    <property type="entry name" value="DIHYDROFOLATE REDUCTASE FAMILY PROTEIN (AFU_ORTHOLOGUE AFUA_8G06820)"/>
    <property type="match status" value="1"/>
</dbReference>
<evidence type="ECO:0000313" key="3">
    <source>
        <dbReference type="Proteomes" id="UP001059773"/>
    </source>
</evidence>
<proteinExistence type="predicted"/>
<protein>
    <submittedName>
        <fullName evidence="2">Dihydrofolate reductase family protein</fullName>
    </submittedName>
</protein>
<dbReference type="InterPro" id="IPR050765">
    <property type="entry name" value="Riboflavin_Biosynth_HTPR"/>
</dbReference>
<evidence type="ECO:0000313" key="2">
    <source>
        <dbReference type="EMBL" id="UUI04953.1"/>
    </source>
</evidence>
<dbReference type="RefSeq" id="WP_256709862.1">
    <property type="nucleotide sequence ID" value="NZ_CP101914.1"/>
</dbReference>
<reference evidence="2" key="1">
    <citation type="submission" date="2022-07" db="EMBL/GenBank/DDBJ databases">
        <title>FELIX.</title>
        <authorList>
            <person name="Wan K.H."/>
            <person name="Park S."/>
            <person name="Lawrence Q."/>
            <person name="Eichenberger J.P."/>
            <person name="Booth B.W."/>
            <person name="Piaggio A.J."/>
            <person name="Chandler J.C."/>
            <person name="Franklin A.B."/>
            <person name="Celniker S.E."/>
        </authorList>
    </citation>
    <scope>NUCLEOTIDE SEQUENCE</scope>
    <source>
        <strain evidence="2">QA-1986 374</strain>
    </source>
</reference>
<dbReference type="Proteomes" id="UP001059773">
    <property type="component" value="Chromosome"/>
</dbReference>
<organism evidence="2 3">
    <name type="scientific">Oceanobacillus jeddahense</name>
    <dbReference type="NCBI Taxonomy" id="1462527"/>
    <lineage>
        <taxon>Bacteria</taxon>
        <taxon>Bacillati</taxon>
        <taxon>Bacillota</taxon>
        <taxon>Bacilli</taxon>
        <taxon>Bacillales</taxon>
        <taxon>Bacillaceae</taxon>
        <taxon>Oceanobacillus</taxon>
    </lineage>
</organism>